<evidence type="ECO:0000313" key="2">
    <source>
        <dbReference type="EMBL" id="MFC4132201.1"/>
    </source>
</evidence>
<dbReference type="EMBL" id="JBHSAY010000009">
    <property type="protein sequence ID" value="MFC4132201.1"/>
    <property type="molecule type" value="Genomic_DNA"/>
</dbReference>
<keyword evidence="3" id="KW-1185">Reference proteome</keyword>
<dbReference type="SUPFAM" id="SSF50156">
    <property type="entry name" value="PDZ domain-like"/>
    <property type="match status" value="1"/>
</dbReference>
<evidence type="ECO:0000256" key="1">
    <source>
        <dbReference type="SAM" id="MobiDB-lite"/>
    </source>
</evidence>
<dbReference type="InterPro" id="IPR036034">
    <property type="entry name" value="PDZ_sf"/>
</dbReference>
<proteinExistence type="predicted"/>
<evidence type="ECO:0000313" key="3">
    <source>
        <dbReference type="Proteomes" id="UP001595816"/>
    </source>
</evidence>
<organism evidence="2 3">
    <name type="scientific">Hamadaea flava</name>
    <dbReference type="NCBI Taxonomy" id="1742688"/>
    <lineage>
        <taxon>Bacteria</taxon>
        <taxon>Bacillati</taxon>
        <taxon>Actinomycetota</taxon>
        <taxon>Actinomycetes</taxon>
        <taxon>Micromonosporales</taxon>
        <taxon>Micromonosporaceae</taxon>
        <taxon>Hamadaea</taxon>
    </lineage>
</organism>
<dbReference type="InterPro" id="IPR027268">
    <property type="entry name" value="Peptidase_M4/M1_CTD_sf"/>
</dbReference>
<dbReference type="Proteomes" id="UP001595816">
    <property type="component" value="Unassembled WGS sequence"/>
</dbReference>
<feature type="region of interest" description="Disordered" evidence="1">
    <location>
        <begin position="520"/>
        <end position="539"/>
    </location>
</feature>
<gene>
    <name evidence="2" type="ORF">ACFOZ4_16470</name>
</gene>
<sequence length="539" mass="58948">MTLTVGPRGVLVTWRLDGVTLNTEETLGQLPLSIAGAPTLQLDDAAVTARDALGAVPLIMSISEDDDGDPRRRWSVRRSTSGPIEVSYLAEPVAKEPLPATAPLELRAEGVGLSGALKCFLILPPGPEDLTFTVRWDRPATSDSWMAVTSLGEGDGHDGELAGTGLELLGDTYIMCGDLTNHHHRDGELSTWWLTPPGIDVEAFSAQLGATYQVMSEAFDAPAHPYRVFLRTHPHQGANASAHPASFVMAVNPANPLDEASLYETIAHELVHEWLHLDGPADEVTWFSEGAADYYSLVLPLREGMLDEEAFLRAVNLEAREAYANLRRDLHLRQAHQLFFSDFLAHRLPYARGMFYLADLDARIRLATSGEQSVDDVVRYVVRSRQAGARVGVERWCARVQEILPDAEMPILDRMVFTGVGRPGKGCFGPRFEAETVQVPILDLGFDPSTLVTRRVRGLVPGGAAERAGLRDGERIELPRYPDIIRLDVGDMLRIGLTRDGETTHISIPLIGKTAPVPQWRTRSGAETNVGGRGGNRTP</sequence>
<name>A0ABV8LP32_9ACTN</name>
<evidence type="ECO:0008006" key="4">
    <source>
        <dbReference type="Google" id="ProtNLM"/>
    </source>
</evidence>
<comment type="caution">
    <text evidence="2">The sequence shown here is derived from an EMBL/GenBank/DDBJ whole genome shotgun (WGS) entry which is preliminary data.</text>
</comment>
<reference evidence="3" key="1">
    <citation type="journal article" date="2019" name="Int. J. Syst. Evol. Microbiol.">
        <title>The Global Catalogue of Microorganisms (GCM) 10K type strain sequencing project: providing services to taxonomists for standard genome sequencing and annotation.</title>
        <authorList>
            <consortium name="The Broad Institute Genomics Platform"/>
            <consortium name="The Broad Institute Genome Sequencing Center for Infectious Disease"/>
            <person name="Wu L."/>
            <person name="Ma J."/>
        </authorList>
    </citation>
    <scope>NUCLEOTIDE SEQUENCE [LARGE SCALE GENOMIC DNA]</scope>
    <source>
        <strain evidence="3">CGMCC 4.7289</strain>
    </source>
</reference>
<dbReference type="RefSeq" id="WP_382190074.1">
    <property type="nucleotide sequence ID" value="NZ_JBHSAY010000009.1"/>
</dbReference>
<accession>A0ABV8LP32</accession>
<dbReference type="Gene3D" id="1.10.390.10">
    <property type="entry name" value="Neutral Protease Domain 2"/>
    <property type="match status" value="1"/>
</dbReference>
<protein>
    <recommendedName>
        <fullName evidence="4">Peptidase M61 catalytic domain-containing protein</fullName>
    </recommendedName>
</protein>